<dbReference type="SUPFAM" id="SSF103642">
    <property type="entry name" value="Sec-C motif"/>
    <property type="match status" value="1"/>
</dbReference>
<protein>
    <submittedName>
        <fullName evidence="1">SEC-C domain-containing protein</fullName>
    </submittedName>
</protein>
<dbReference type="Gene3D" id="3.10.450.50">
    <property type="match status" value="1"/>
</dbReference>
<evidence type="ECO:0000313" key="2">
    <source>
        <dbReference type="Proteomes" id="UP000602759"/>
    </source>
</evidence>
<dbReference type="EMBL" id="JACOIK010000013">
    <property type="protein sequence ID" value="MBD1434609.1"/>
    <property type="molecule type" value="Genomic_DNA"/>
</dbReference>
<dbReference type="Pfam" id="PF02810">
    <property type="entry name" value="SEC-C"/>
    <property type="match status" value="1"/>
</dbReference>
<organism evidence="1 2">
    <name type="scientific">Sphingobacterium micropteri</name>
    <dbReference type="NCBI Taxonomy" id="2763501"/>
    <lineage>
        <taxon>Bacteria</taxon>
        <taxon>Pseudomonadati</taxon>
        <taxon>Bacteroidota</taxon>
        <taxon>Sphingobacteriia</taxon>
        <taxon>Sphingobacteriales</taxon>
        <taxon>Sphingobacteriaceae</taxon>
        <taxon>Sphingobacterium</taxon>
    </lineage>
</organism>
<proteinExistence type="predicted"/>
<name>A0ABR7YTE5_9SPHI</name>
<accession>A0ABR7YTE5</accession>
<comment type="caution">
    <text evidence="1">The sequence shown here is derived from an EMBL/GenBank/DDBJ whole genome shotgun (WGS) entry which is preliminary data.</text>
</comment>
<keyword evidence="2" id="KW-1185">Reference proteome</keyword>
<gene>
    <name evidence="1" type="ORF">H8B06_17420</name>
</gene>
<evidence type="ECO:0000313" key="1">
    <source>
        <dbReference type="EMBL" id="MBD1434609.1"/>
    </source>
</evidence>
<dbReference type="RefSeq" id="WP_190995477.1">
    <property type="nucleotide sequence ID" value="NZ_JACOIK010000013.1"/>
</dbReference>
<sequence>MKVGRNDLCSCGSGIKFKKCCINKSILSKSDGLQSQDVAKPFFSNYSTSELLKTFAGLTLMPENHGKNFRLEELTTRSILSMNELGIPTSKEIQHFTEKEFPASYMEDPCVNLFTELVSFYGGDYLLLPGITETGEQILTNLLTAIYQWPKTELPLQYRTNIRHVAKLLLLISDIVAKRAGLQRYQDGLKTDSLIFVPNDDKLEQLKAAVTFTDAKMRLLLKEHGIAQQALDLFVLDPSTLPADIFEIERNPILYKPIIQLNGEYIITSPASIGLALTDYMWAEADRAGVVISLGDAYHDVIWNSMQLYLGQLGFKSVEVNGSEKLCNERSTYYTFDTDKIAYISYIADNGVGYHQTPEHAIKGSVSPEETENAITILKADKNFGHFHILQLTLLSMIGRTVYFMNKAHEEIPAIVTSAFDIEALWRLQNVNAIDLWKFALTKERFTSHILPAQFSVLDLLKFYKEQNDSFYYTDEVKDPMPPLNFGASKEWLVKAKTKVDAHAINYNINHRIVSVPVQRKDTYAPIYLNLMDLAEQRLRFAVEGFNQPVWVEAKNLPFPLNKELRDIYWQLCDAIAYWLWQIQSQVNSFLKLLGNDPIIITFELDDPSKFENIRRDFKREEHLASFFKVGVTKFGFNIIVPHQLIPYLYGSDNEGERILVTQLMYGFNQILSEKDLPIIPEERLEDILAKQAPLGMKKKFFILDSNDNMLIDPRHITEHRYVQEYDVSKVLDTIVPALGNSCPPVGELETKDERQAFADKLAKEVLLNMLREKLRSYNSTELLKILIGKHESLIHKREEIRIHTPTRIACFVSQEQQQEDLEESMGKLSRTTVAIRGIIEHITAEPYYGDRPISTTAIDELIGIMDQIISWGSTSDHIFFNLFDTRIGILNSGRIGTDKKIHHEVFDPYHRSKASENVSDAIATFKQVFPQNNSVKGKEVPINLDEAFITDYGISFTRICQFIDGLAGIGFSQDRDYASLPLNLLRAEINKGTFVFEQEEFDRAIAFLSLTHRGNVTTIPEGYQDIDVQPWRFNRLLSLMRRPLIIVDEAGAKVAYWGARQVLASRIYLAEQCQMDRFRVLKNEKAVKKVLGEFAQMRGDALVKKVVDSIDATALIIATDQFIGPKNEHQFKHTTLIGDIDVLIIDPQRKKIASLECKAMAPSRNIREMVEESSKLFGGSEKKGWIDKHMERDLWLKSNLHQLSEKFGIDVDDYQVLSFFITEEDMLTPHLREMDLPLPFLSSYVIQKEGYDAISRNFPAEPQSKN</sequence>
<dbReference type="Proteomes" id="UP000602759">
    <property type="component" value="Unassembled WGS sequence"/>
</dbReference>
<dbReference type="InterPro" id="IPR004027">
    <property type="entry name" value="SEC_C_motif"/>
</dbReference>
<reference evidence="1 2" key="1">
    <citation type="submission" date="2020-08" db="EMBL/GenBank/DDBJ databases">
        <title>Sphingobacterium sp. DN00404 isolated from aquaculture water.</title>
        <authorList>
            <person name="Zhang M."/>
        </authorList>
    </citation>
    <scope>NUCLEOTIDE SEQUENCE [LARGE SCALE GENOMIC DNA]</scope>
    <source>
        <strain evidence="1 2">DN00404</strain>
    </source>
</reference>